<dbReference type="PANTHER" id="PTHR39244">
    <property type="entry name" value="NATTERIN-4"/>
    <property type="match status" value="1"/>
</dbReference>
<dbReference type="InterPro" id="IPR004991">
    <property type="entry name" value="Aerolysin-like"/>
</dbReference>
<dbReference type="OMA" id="KWEFGEP"/>
<dbReference type="GeneID" id="107087858"/>
<evidence type="ECO:0000313" key="1">
    <source>
        <dbReference type="Ensembl" id="ENSCVAP00000019579.1"/>
    </source>
</evidence>
<dbReference type="Proteomes" id="UP000265020">
    <property type="component" value="Unassembled WGS sequence"/>
</dbReference>
<proteinExistence type="predicted"/>
<dbReference type="Pfam" id="PF03318">
    <property type="entry name" value="ETX_MTX2"/>
    <property type="match status" value="1"/>
</dbReference>
<dbReference type="InterPro" id="IPR053237">
    <property type="entry name" value="Natterin_C"/>
</dbReference>
<organism evidence="1 2">
    <name type="scientific">Cyprinodon variegatus</name>
    <name type="common">Sheepshead minnow</name>
    <dbReference type="NCBI Taxonomy" id="28743"/>
    <lineage>
        <taxon>Eukaryota</taxon>
        <taxon>Metazoa</taxon>
        <taxon>Chordata</taxon>
        <taxon>Craniata</taxon>
        <taxon>Vertebrata</taxon>
        <taxon>Euteleostomi</taxon>
        <taxon>Actinopterygii</taxon>
        <taxon>Neopterygii</taxon>
        <taxon>Teleostei</taxon>
        <taxon>Neoteleostei</taxon>
        <taxon>Acanthomorphata</taxon>
        <taxon>Ovalentaria</taxon>
        <taxon>Atherinomorphae</taxon>
        <taxon>Cyprinodontiformes</taxon>
        <taxon>Cyprinodontidae</taxon>
        <taxon>Cyprinodon</taxon>
    </lineage>
</organism>
<dbReference type="PANTHER" id="PTHR39244:SF5">
    <property type="entry name" value="NATTERIN-3-LIKE"/>
    <property type="match status" value="1"/>
</dbReference>
<dbReference type="KEGG" id="cvg:107087858"/>
<dbReference type="AlphaFoldDB" id="A0A3Q2DLK1"/>
<reference evidence="1" key="1">
    <citation type="submission" date="2025-08" db="UniProtKB">
        <authorList>
            <consortium name="Ensembl"/>
        </authorList>
    </citation>
    <scope>IDENTIFICATION</scope>
</reference>
<keyword evidence="2" id="KW-1185">Reference proteome</keyword>
<sequence length="407" mass="46108">MLLLMLLLSLTLASLQDKVGNQSANENVLSLNQNPVDGAAKMKAIISISKFQHVLPLAKWRKKRPVNSKLSTLHNQSKMRWAKWEGFLPNGAVSIYNNYVDRIDYVCKVRCLSGFYTPSMGAYCHYPDNKKELCSSSFQILVNEDNFEILEWKEDSYGSVPKTAVSTCSNQKIYVGKNKYGLGKVDPKDECFYLPWEGKEYWYRHYEVLTHWKAEKDLISSVKYKTDQAKIFKEPPKALQTSTAINYSSKPVKKTVTLTKTTKDERRWDTSSSFTVGVRVSIKVGIPLIVDKSIELSAETTHVFSKGNTWIEEISHSASVELTVPPSSSCRVNMVAFLYKVDIPFTAILNRTYEDGETRSFVITGTYDGVQTGEIMTEIEACKPLFKSRSFPYKINDILNLGKTGIL</sequence>
<dbReference type="RefSeq" id="XP_015235140.1">
    <property type="nucleotide sequence ID" value="XM_015379654.1"/>
</dbReference>
<dbReference type="Ensembl" id="ENSCVAT00000033192.1">
    <property type="protein sequence ID" value="ENSCVAP00000019579.1"/>
    <property type="gene ID" value="ENSCVAG00000022941.1"/>
</dbReference>
<evidence type="ECO:0000313" key="2">
    <source>
        <dbReference type="Proteomes" id="UP000265020"/>
    </source>
</evidence>
<reference evidence="1" key="2">
    <citation type="submission" date="2025-09" db="UniProtKB">
        <authorList>
            <consortium name="Ensembl"/>
        </authorList>
    </citation>
    <scope>IDENTIFICATION</scope>
</reference>
<protein>
    <submittedName>
        <fullName evidence="1">Natterin-3-like</fullName>
    </submittedName>
</protein>
<dbReference type="Pfam" id="PF11901">
    <property type="entry name" value="DM9"/>
    <property type="match status" value="1"/>
</dbReference>
<name>A0A3Q2DLK1_CYPVA</name>
<dbReference type="Gene3D" id="2.170.15.10">
    <property type="entry name" value="Proaerolysin, chain A, domain 3"/>
    <property type="match status" value="1"/>
</dbReference>
<accession>A0A3Q2DLK1</accession>
<dbReference type="CDD" id="cd20220">
    <property type="entry name" value="PFM_natterin-3-like"/>
    <property type="match status" value="1"/>
</dbReference>
<dbReference type="GeneTree" id="ENSGT00400000024875"/>
<dbReference type="SUPFAM" id="SSF56973">
    <property type="entry name" value="Aerolisin/ETX pore-forming domain"/>
    <property type="match status" value="1"/>
</dbReference>
<dbReference type="OrthoDB" id="1925699at2759"/>
<dbReference type="InterPro" id="IPR006616">
    <property type="entry name" value="DM9_repeat"/>
</dbReference>